<dbReference type="InterPro" id="IPR025560">
    <property type="entry name" value="Imm22"/>
</dbReference>
<keyword evidence="2" id="KW-1185">Reference proteome</keyword>
<sequence>MENKVHVWIGTNFSSEEEYMEYFELDYSVEGDFNNPNYRQCAFCKDIGIQWYDDDFIGMIPRHKQEVSLDEILLDAAVDQDELSLVKSECDNLGIKKANAIFWYQDPNLVIKRPIKDQYNGLKYIGLFNGD</sequence>
<protein>
    <recommendedName>
        <fullName evidence="3">Immunity protein 22</fullName>
    </recommendedName>
</protein>
<reference evidence="2" key="1">
    <citation type="journal article" date="2016" name="Toxins">
        <title>The Draft Genome Sequence of the Yersinia entomophaga Entomopathogenic Type Strain MH96T.</title>
        <authorList>
            <person name="Hurst M.R."/>
            <person name="Beattie A."/>
            <person name="Altermann E."/>
            <person name="Moraga R.M."/>
            <person name="Harper L.A."/>
            <person name="Calder J."/>
            <person name="Laugraud A."/>
        </authorList>
    </citation>
    <scope>NUCLEOTIDE SEQUENCE [LARGE SCALE GENOMIC DNA]</scope>
    <source>
        <strain evidence="2">MH96</strain>
    </source>
</reference>
<proteinExistence type="predicted"/>
<dbReference type="Proteomes" id="UP000266744">
    <property type="component" value="Chromosome"/>
</dbReference>
<evidence type="ECO:0008006" key="3">
    <source>
        <dbReference type="Google" id="ProtNLM"/>
    </source>
</evidence>
<dbReference type="Pfam" id="PF14112">
    <property type="entry name" value="DUF4284"/>
    <property type="match status" value="1"/>
</dbReference>
<organism evidence="1 2">
    <name type="scientific">Yersinia entomophaga</name>
    <dbReference type="NCBI Taxonomy" id="935293"/>
    <lineage>
        <taxon>Bacteria</taxon>
        <taxon>Pseudomonadati</taxon>
        <taxon>Pseudomonadota</taxon>
        <taxon>Gammaproteobacteria</taxon>
        <taxon>Enterobacterales</taxon>
        <taxon>Yersiniaceae</taxon>
        <taxon>Yersinia</taxon>
    </lineage>
</organism>
<dbReference type="RefSeq" id="WP_064515833.1">
    <property type="nucleotide sequence ID" value="NZ_CP010029.1"/>
</dbReference>
<name>A0ABN4PUE2_YERET</name>
<evidence type="ECO:0000313" key="1">
    <source>
        <dbReference type="EMBL" id="ANI30568.1"/>
    </source>
</evidence>
<gene>
    <name evidence="1" type="ORF">PL78_12120</name>
</gene>
<dbReference type="EMBL" id="CP010029">
    <property type="protein sequence ID" value="ANI30568.1"/>
    <property type="molecule type" value="Genomic_DNA"/>
</dbReference>
<accession>A0ABN4PUE2</accession>
<evidence type="ECO:0000313" key="2">
    <source>
        <dbReference type="Proteomes" id="UP000266744"/>
    </source>
</evidence>